<evidence type="ECO:0000313" key="2">
    <source>
        <dbReference type="EMBL" id="CAI9117877.1"/>
    </source>
</evidence>
<organism evidence="2 3">
    <name type="scientific">Oldenlandia corymbosa var. corymbosa</name>
    <dbReference type="NCBI Taxonomy" id="529605"/>
    <lineage>
        <taxon>Eukaryota</taxon>
        <taxon>Viridiplantae</taxon>
        <taxon>Streptophyta</taxon>
        <taxon>Embryophyta</taxon>
        <taxon>Tracheophyta</taxon>
        <taxon>Spermatophyta</taxon>
        <taxon>Magnoliopsida</taxon>
        <taxon>eudicotyledons</taxon>
        <taxon>Gunneridae</taxon>
        <taxon>Pentapetalae</taxon>
        <taxon>asterids</taxon>
        <taxon>lamiids</taxon>
        <taxon>Gentianales</taxon>
        <taxon>Rubiaceae</taxon>
        <taxon>Rubioideae</taxon>
        <taxon>Spermacoceae</taxon>
        <taxon>Hedyotis-Oldenlandia complex</taxon>
        <taxon>Oldenlandia</taxon>
    </lineage>
</organism>
<accession>A0AAV1EDR4</accession>
<evidence type="ECO:0000259" key="1">
    <source>
        <dbReference type="PROSITE" id="PS51806"/>
    </source>
</evidence>
<feature type="domain" description="DOG1" evidence="1">
    <location>
        <begin position="2"/>
        <end position="220"/>
    </location>
</feature>
<gene>
    <name evidence="2" type="ORF">OLC1_LOCUS23867</name>
</gene>
<reference evidence="2" key="1">
    <citation type="submission" date="2023-03" db="EMBL/GenBank/DDBJ databases">
        <authorList>
            <person name="Julca I."/>
        </authorList>
    </citation>
    <scope>NUCLEOTIDE SEQUENCE</scope>
</reference>
<dbReference type="GO" id="GO:0043565">
    <property type="term" value="F:sequence-specific DNA binding"/>
    <property type="evidence" value="ECO:0007669"/>
    <property type="project" value="InterPro"/>
</dbReference>
<dbReference type="PANTHER" id="PTHR46354">
    <property type="entry name" value="DOG1 DOMAIN-CONTAINING PROTEIN"/>
    <property type="match status" value="1"/>
</dbReference>
<proteinExistence type="predicted"/>
<dbReference type="EMBL" id="OX459126">
    <property type="protein sequence ID" value="CAI9117877.1"/>
    <property type="molecule type" value="Genomic_DNA"/>
</dbReference>
<dbReference type="GO" id="GO:0006351">
    <property type="term" value="P:DNA-templated transcription"/>
    <property type="evidence" value="ECO:0007669"/>
    <property type="project" value="InterPro"/>
</dbReference>
<dbReference type="AlphaFoldDB" id="A0AAV1EDR4"/>
<name>A0AAV1EDR4_OLDCO</name>
<evidence type="ECO:0000313" key="3">
    <source>
        <dbReference type="Proteomes" id="UP001161247"/>
    </source>
</evidence>
<keyword evidence="3" id="KW-1185">Reference proteome</keyword>
<dbReference type="Pfam" id="PF14144">
    <property type="entry name" value="DOG1"/>
    <property type="match status" value="1"/>
</dbReference>
<dbReference type="Proteomes" id="UP001161247">
    <property type="component" value="Chromosome 9"/>
</dbReference>
<dbReference type="InterPro" id="IPR051886">
    <property type="entry name" value="Seed_Dev/Stress_Resp_Reg"/>
</dbReference>
<dbReference type="PROSITE" id="PS51806">
    <property type="entry name" value="DOG1"/>
    <property type="match status" value="1"/>
</dbReference>
<dbReference type="PANTHER" id="PTHR46354:SF1">
    <property type="entry name" value="PROTEIN RESPONSE TO ABA AND SALT 1-RELATED"/>
    <property type="match status" value="1"/>
</dbReference>
<sequence>MAEAFTIFYESWLAKLKELLQQLLTSSSDSSNAEYHHSDLVNQVLCHYKEFHDEKSKAINENPFLMISPPWLSPYEKILLWFSGFKPSMSLNLAKRALRETLSSSQLEIIEGMWADTKREEKEIEKVMASVQESMAAMPTYGLITRFGGLVGGEVSQLEEAMRMFKERVISVLEMADVLRGTTVSKLLEILSPLQVVRFLAAAAQFTVGTRRWGLERDNDPALSNGDVGASASHA</sequence>
<protein>
    <submittedName>
        <fullName evidence="2">OLC1v1019365C1</fullName>
    </submittedName>
</protein>
<dbReference type="InterPro" id="IPR025422">
    <property type="entry name" value="TGA_domain"/>
</dbReference>